<keyword evidence="2" id="KW-1185">Reference proteome</keyword>
<dbReference type="EMBL" id="JAINUF010000018">
    <property type="protein sequence ID" value="KAJ8337536.1"/>
    <property type="molecule type" value="Genomic_DNA"/>
</dbReference>
<gene>
    <name evidence="1" type="ORF">SKAU_G00365020</name>
</gene>
<evidence type="ECO:0000313" key="2">
    <source>
        <dbReference type="Proteomes" id="UP001152622"/>
    </source>
</evidence>
<organism evidence="1 2">
    <name type="scientific">Synaphobranchus kaupii</name>
    <name type="common">Kaup's arrowtooth eel</name>
    <dbReference type="NCBI Taxonomy" id="118154"/>
    <lineage>
        <taxon>Eukaryota</taxon>
        <taxon>Metazoa</taxon>
        <taxon>Chordata</taxon>
        <taxon>Craniata</taxon>
        <taxon>Vertebrata</taxon>
        <taxon>Euteleostomi</taxon>
        <taxon>Actinopterygii</taxon>
        <taxon>Neopterygii</taxon>
        <taxon>Teleostei</taxon>
        <taxon>Anguilliformes</taxon>
        <taxon>Synaphobranchidae</taxon>
        <taxon>Synaphobranchus</taxon>
    </lineage>
</organism>
<proteinExistence type="predicted"/>
<reference evidence="1" key="1">
    <citation type="journal article" date="2023" name="Science">
        <title>Genome structures resolve the early diversification of teleost fishes.</title>
        <authorList>
            <person name="Parey E."/>
            <person name="Louis A."/>
            <person name="Montfort J."/>
            <person name="Bouchez O."/>
            <person name="Roques C."/>
            <person name="Iampietro C."/>
            <person name="Lluch J."/>
            <person name="Castinel A."/>
            <person name="Donnadieu C."/>
            <person name="Desvignes T."/>
            <person name="Floi Bucao C."/>
            <person name="Jouanno E."/>
            <person name="Wen M."/>
            <person name="Mejri S."/>
            <person name="Dirks R."/>
            <person name="Jansen H."/>
            <person name="Henkel C."/>
            <person name="Chen W.J."/>
            <person name="Zahm M."/>
            <person name="Cabau C."/>
            <person name="Klopp C."/>
            <person name="Thompson A.W."/>
            <person name="Robinson-Rechavi M."/>
            <person name="Braasch I."/>
            <person name="Lecointre G."/>
            <person name="Bobe J."/>
            <person name="Postlethwait J.H."/>
            <person name="Berthelot C."/>
            <person name="Roest Crollius H."/>
            <person name="Guiguen Y."/>
        </authorList>
    </citation>
    <scope>NUCLEOTIDE SEQUENCE</scope>
    <source>
        <strain evidence="1">WJC10195</strain>
    </source>
</reference>
<evidence type="ECO:0000313" key="1">
    <source>
        <dbReference type="EMBL" id="KAJ8337536.1"/>
    </source>
</evidence>
<dbReference type="AlphaFoldDB" id="A0A9Q1EEX2"/>
<dbReference type="Proteomes" id="UP001152622">
    <property type="component" value="Chromosome 18"/>
</dbReference>
<sequence>MRRISSHFRPDPTHIACVTVMGQGRDEQRAFFSRQHLPGLRSVVRAEVNLNQKDAAFLQNHIWFLETADGETEGFGGMRRKAMEMSKKHRVIAPALPGFGLELVKKPTCSVFQVKRLQWPLGRARLSPPETVRAGGRTLRSGRVRRSPLNLRAVFRHGSLPPTA</sequence>
<name>A0A9Q1EEX2_SYNKA</name>
<accession>A0A9Q1EEX2</accession>
<comment type="caution">
    <text evidence="1">The sequence shown here is derived from an EMBL/GenBank/DDBJ whole genome shotgun (WGS) entry which is preliminary data.</text>
</comment>
<protein>
    <submittedName>
        <fullName evidence="1">Uncharacterized protein</fullName>
    </submittedName>
</protein>